<evidence type="ECO:0000313" key="8">
    <source>
        <dbReference type="EMBL" id="KAK2769124.1"/>
    </source>
</evidence>
<dbReference type="EMBL" id="VYYT01000112">
    <property type="protein sequence ID" value="KAK2769124.1"/>
    <property type="molecule type" value="Genomic_DNA"/>
</dbReference>
<evidence type="ECO:0000313" key="9">
    <source>
        <dbReference type="Proteomes" id="UP001281614"/>
    </source>
</evidence>
<comment type="caution">
    <text evidence="8">The sequence shown here is derived from an EMBL/GenBank/DDBJ whole genome shotgun (WGS) entry which is preliminary data.</text>
</comment>
<dbReference type="GO" id="GO:0008270">
    <property type="term" value="F:zinc ion binding"/>
    <property type="evidence" value="ECO:0007669"/>
    <property type="project" value="UniProtKB-KW"/>
</dbReference>
<evidence type="ECO:0000259" key="7">
    <source>
        <dbReference type="PROSITE" id="PS51999"/>
    </source>
</evidence>
<keyword evidence="1" id="KW-0479">Metal-binding</keyword>
<feature type="compositionally biased region" description="Basic and acidic residues" evidence="6">
    <location>
        <begin position="230"/>
        <end position="248"/>
    </location>
</feature>
<name>A0AAD9YKF5_COLKA</name>
<evidence type="ECO:0000256" key="3">
    <source>
        <dbReference type="ARBA" id="ARBA00022833"/>
    </source>
</evidence>
<feature type="region of interest" description="Disordered" evidence="6">
    <location>
        <begin position="1"/>
        <end position="76"/>
    </location>
</feature>
<reference evidence="8" key="1">
    <citation type="submission" date="2023-02" db="EMBL/GenBank/DDBJ databases">
        <title>Colletotrichum kahawae CIFC_Que2 genome sequencing and assembly.</title>
        <authorList>
            <person name="Baroncelli R."/>
        </authorList>
    </citation>
    <scope>NUCLEOTIDE SEQUENCE</scope>
    <source>
        <strain evidence="8">CIFC_Que2</strain>
    </source>
</reference>
<feature type="coiled-coil region" evidence="5">
    <location>
        <begin position="363"/>
        <end position="397"/>
    </location>
</feature>
<feature type="compositionally biased region" description="Polar residues" evidence="6">
    <location>
        <begin position="18"/>
        <end position="31"/>
    </location>
</feature>
<feature type="region of interest" description="Disordered" evidence="6">
    <location>
        <begin position="217"/>
        <end position="317"/>
    </location>
</feature>
<accession>A0AAD9YKF5</accession>
<keyword evidence="9" id="KW-1185">Reference proteome</keyword>
<keyword evidence="3" id="KW-0862">Zinc</keyword>
<dbReference type="PROSITE" id="PS51999">
    <property type="entry name" value="ZF_GRF"/>
    <property type="match status" value="1"/>
</dbReference>
<feature type="domain" description="GRF-type" evidence="7">
    <location>
        <begin position="89"/>
        <end position="130"/>
    </location>
</feature>
<dbReference type="AlphaFoldDB" id="A0AAD9YKF5"/>
<feature type="compositionally biased region" description="Low complexity" evidence="6">
    <location>
        <begin position="41"/>
        <end position="58"/>
    </location>
</feature>
<evidence type="ECO:0000256" key="4">
    <source>
        <dbReference type="PROSITE-ProRule" id="PRU01343"/>
    </source>
</evidence>
<feature type="compositionally biased region" description="Gly residues" evidence="6">
    <location>
        <begin position="59"/>
        <end position="68"/>
    </location>
</feature>
<protein>
    <submittedName>
        <fullName evidence="8">Px domain-containing protein</fullName>
    </submittedName>
</protein>
<keyword evidence="2 4" id="KW-0863">Zinc-finger</keyword>
<evidence type="ECO:0000256" key="2">
    <source>
        <dbReference type="ARBA" id="ARBA00022771"/>
    </source>
</evidence>
<organism evidence="8 9">
    <name type="scientific">Colletotrichum kahawae</name>
    <name type="common">Coffee berry disease fungus</name>
    <dbReference type="NCBI Taxonomy" id="34407"/>
    <lineage>
        <taxon>Eukaryota</taxon>
        <taxon>Fungi</taxon>
        <taxon>Dikarya</taxon>
        <taxon>Ascomycota</taxon>
        <taxon>Pezizomycotina</taxon>
        <taxon>Sordariomycetes</taxon>
        <taxon>Hypocreomycetidae</taxon>
        <taxon>Glomerellales</taxon>
        <taxon>Glomerellaceae</taxon>
        <taxon>Colletotrichum</taxon>
        <taxon>Colletotrichum gloeosporioides species complex</taxon>
    </lineage>
</organism>
<sequence length="405" mass="44878">MVRHLPWTHPHRKVDYTGNDSPNNMVFNRTPRSGRRGGLMYNNSSYGKSNYSNNRYSRGGYGTGGGGPNTPSSQKKRLDGLYLEGNWYCNCEPRMQAKYLQTKKQGKNHGRYFWTCESRGCNFFLWDDDAKNRAEGNTLTLPPMPEDEATKNGAAMSATAPVPAPVPAIAPAATLPTPTTATPRQRSMGDYLTQQKEAETPSRTARRKRVLFEFSDDDEDDFGLGDMSSDEERQMTEAMERSAKKLRDTAPATPSSRRVAEGEVDTPGTVSRTLFPDAKRRNTGTGSFSAASTTSSMTANPSMSPPASQTQEEQLDPTDEVMALLKGQKVDEATMGEVRGVLRRYAMKAKGIARGRDSVRSALKTKDEKIAGLQERVASLEDRNRAQREEIADFKASIMDLYSKH</sequence>
<proteinExistence type="predicted"/>
<dbReference type="Pfam" id="PF06839">
    <property type="entry name" value="Zn_ribbon_GRF"/>
    <property type="match status" value="1"/>
</dbReference>
<evidence type="ECO:0000256" key="5">
    <source>
        <dbReference type="SAM" id="Coils"/>
    </source>
</evidence>
<dbReference type="Proteomes" id="UP001281614">
    <property type="component" value="Unassembled WGS sequence"/>
</dbReference>
<dbReference type="InterPro" id="IPR010666">
    <property type="entry name" value="Znf_GRF"/>
</dbReference>
<evidence type="ECO:0000256" key="1">
    <source>
        <dbReference type="ARBA" id="ARBA00022723"/>
    </source>
</evidence>
<gene>
    <name evidence="8" type="ORF">CKAH01_00731</name>
</gene>
<keyword evidence="5" id="KW-0175">Coiled coil</keyword>
<evidence type="ECO:0000256" key="6">
    <source>
        <dbReference type="SAM" id="MobiDB-lite"/>
    </source>
</evidence>
<feature type="compositionally biased region" description="Low complexity" evidence="6">
    <location>
        <begin position="283"/>
        <end position="308"/>
    </location>
</feature>